<protein>
    <submittedName>
        <fullName evidence="2">PadR family transcriptional regulator</fullName>
    </submittedName>
</protein>
<dbReference type="AlphaFoldDB" id="R4TGA3"/>
<feature type="domain" description="Transcription regulator PadR N-terminal" evidence="1">
    <location>
        <begin position="22"/>
        <end position="96"/>
    </location>
</feature>
<dbReference type="PANTHER" id="PTHR33169:SF13">
    <property type="entry name" value="PADR-FAMILY TRANSCRIPTIONAL REGULATOR"/>
    <property type="match status" value="1"/>
</dbReference>
<accession>R4TGA3</accession>
<dbReference type="Proteomes" id="UP000013968">
    <property type="component" value="Chromosome"/>
</dbReference>
<reference evidence="2 3" key="1">
    <citation type="journal article" date="2013" name="BMC Genomics">
        <title>ContigScape: a Cytoscape plugin facilitating microbial genome gap closing.</title>
        <authorList>
            <person name="Tang B."/>
            <person name="Wang Q."/>
            <person name="Yang M."/>
            <person name="Xie F."/>
            <person name="Zhu Y."/>
            <person name="Zhuo Y."/>
            <person name="Wang S."/>
            <person name="Gao H."/>
            <person name="Ding X."/>
            <person name="Zhang L."/>
            <person name="Zhao G."/>
            <person name="Zheng H."/>
        </authorList>
    </citation>
    <scope>NUCLEOTIDE SEQUENCE [LARGE SCALE GENOMIC DNA]</scope>
    <source>
        <strain evidence="2 3">HCCB10007</strain>
    </source>
</reference>
<proteinExistence type="predicted"/>
<dbReference type="PATRIC" id="fig|1156913.3.peg.6881"/>
<dbReference type="Gene3D" id="1.10.10.10">
    <property type="entry name" value="Winged helix-like DNA-binding domain superfamily/Winged helix DNA-binding domain"/>
    <property type="match status" value="1"/>
</dbReference>
<dbReference type="HOGENOM" id="CLU_063440_4_0_11"/>
<dbReference type="InterPro" id="IPR036388">
    <property type="entry name" value="WH-like_DNA-bd_sf"/>
</dbReference>
<evidence type="ECO:0000259" key="1">
    <source>
        <dbReference type="Pfam" id="PF03551"/>
    </source>
</evidence>
<name>R4TGA3_9PSEU</name>
<sequence length="121" mass="13051">MYASRMADGNPQLTPAAFQTLLALAKGRAHGYAIMGFVDEVSGGTAQLGPGTLYRTLARLVADGLVEEAPDASEDQPHDSRRRYYRLTRAGREVAAREAEFLSRLVAVADQTGLLKRAESA</sequence>
<gene>
    <name evidence="2" type="ORF">AORI_6746</name>
</gene>
<keyword evidence="3" id="KW-1185">Reference proteome</keyword>
<dbReference type="InterPro" id="IPR052509">
    <property type="entry name" value="Metal_resp_DNA-bind_regulator"/>
</dbReference>
<dbReference type="InterPro" id="IPR036390">
    <property type="entry name" value="WH_DNA-bd_sf"/>
</dbReference>
<dbReference type="Pfam" id="PF03551">
    <property type="entry name" value="PadR"/>
    <property type="match status" value="1"/>
</dbReference>
<dbReference type="EMBL" id="CP003410">
    <property type="protein sequence ID" value="AGM09328.1"/>
    <property type="molecule type" value="Genomic_DNA"/>
</dbReference>
<dbReference type="KEGG" id="aoi:AORI_6746"/>
<dbReference type="PANTHER" id="PTHR33169">
    <property type="entry name" value="PADR-FAMILY TRANSCRIPTIONAL REGULATOR"/>
    <property type="match status" value="1"/>
</dbReference>
<evidence type="ECO:0000313" key="2">
    <source>
        <dbReference type="EMBL" id="AGM09328.1"/>
    </source>
</evidence>
<dbReference type="SUPFAM" id="SSF46785">
    <property type="entry name" value="Winged helix' DNA-binding domain"/>
    <property type="match status" value="1"/>
</dbReference>
<dbReference type="InterPro" id="IPR005149">
    <property type="entry name" value="Tscrpt_reg_PadR_N"/>
</dbReference>
<organism evidence="2 3">
    <name type="scientific">Amycolatopsis keratiniphila</name>
    <dbReference type="NCBI Taxonomy" id="129921"/>
    <lineage>
        <taxon>Bacteria</taxon>
        <taxon>Bacillati</taxon>
        <taxon>Actinomycetota</taxon>
        <taxon>Actinomycetes</taxon>
        <taxon>Pseudonocardiales</taxon>
        <taxon>Pseudonocardiaceae</taxon>
        <taxon>Amycolatopsis</taxon>
        <taxon>Amycolatopsis japonica group</taxon>
    </lineage>
</organism>
<evidence type="ECO:0000313" key="3">
    <source>
        <dbReference type="Proteomes" id="UP000013968"/>
    </source>
</evidence>